<evidence type="ECO:0000313" key="3">
    <source>
        <dbReference type="EMBL" id="MED5018733.1"/>
    </source>
</evidence>
<feature type="transmembrane region" description="Helical" evidence="2">
    <location>
        <begin position="72"/>
        <end position="88"/>
    </location>
</feature>
<evidence type="ECO:0000313" key="4">
    <source>
        <dbReference type="Proteomes" id="UP001343257"/>
    </source>
</evidence>
<name>A0ABU6PV19_9BACL</name>
<feature type="transmembrane region" description="Helical" evidence="2">
    <location>
        <begin position="12"/>
        <end position="36"/>
    </location>
</feature>
<dbReference type="RefSeq" id="WP_328279238.1">
    <property type="nucleotide sequence ID" value="NZ_JARTLD010000037.1"/>
</dbReference>
<comment type="caution">
    <text evidence="3">The sequence shown here is derived from an EMBL/GenBank/DDBJ whole genome shotgun (WGS) entry which is preliminary data.</text>
</comment>
<keyword evidence="2" id="KW-0472">Membrane</keyword>
<protein>
    <recommendedName>
        <fullName evidence="5">DUF4129 domain-containing protein</fullName>
    </recommendedName>
</protein>
<evidence type="ECO:0000256" key="1">
    <source>
        <dbReference type="SAM" id="MobiDB-lite"/>
    </source>
</evidence>
<feature type="transmembrane region" description="Helical" evidence="2">
    <location>
        <begin position="42"/>
        <end position="60"/>
    </location>
</feature>
<proteinExistence type="predicted"/>
<keyword evidence="4" id="KW-1185">Reference proteome</keyword>
<feature type="transmembrane region" description="Helical" evidence="2">
    <location>
        <begin position="123"/>
        <end position="140"/>
    </location>
</feature>
<evidence type="ECO:0000256" key="2">
    <source>
        <dbReference type="SAM" id="Phobius"/>
    </source>
</evidence>
<keyword evidence="2" id="KW-0812">Transmembrane</keyword>
<feature type="transmembrane region" description="Helical" evidence="2">
    <location>
        <begin position="152"/>
        <end position="168"/>
    </location>
</feature>
<organism evidence="3 4">
    <name type="scientific">Paenibacillus chibensis</name>
    <dbReference type="NCBI Taxonomy" id="59846"/>
    <lineage>
        <taxon>Bacteria</taxon>
        <taxon>Bacillati</taxon>
        <taxon>Bacillota</taxon>
        <taxon>Bacilli</taxon>
        <taxon>Bacillales</taxon>
        <taxon>Paenibacillaceae</taxon>
        <taxon>Paenibacillus</taxon>
    </lineage>
</organism>
<sequence length="420" mass="47718">MRNNGKSIRLRRLLAVLGHSLLETAACYPLLLLYMVYAMQAAPWWLLLLVWLLHAAGTLVGMRQANGHKASLLTLVVLAAALLPLVFAGAGLRAVILATLLLLLADIRGLIVGRKEQWRHLQLNLPLAGLAAALIVYGISSRVEAIEPHRTLLYLMSLLTLFGVLLRWNGDRVREASNAQETDQLLLRRIMSRNRRMTWMVVALILLLSMWNGLGQGLAYVRRWLAGLLRGLTSGEPPKPDSSPQEMPQQGPLDLPPPTPSPKWVHIVGQIVFVMLIVLISVALLLLMYRLLRRWLPERFRAFIERLARRLRLLREIRSIPMDQGDYVDEVERIERVGKRPGRLKKRRRDAAAVQDQDPRRAYEGLIRAAVKRGYKFRPSLTPTENGMELAGKEEFTGLQEQEIDLVVSRYNRIRYSSED</sequence>
<keyword evidence="2" id="KW-1133">Transmembrane helix</keyword>
<reference evidence="3 4" key="1">
    <citation type="submission" date="2023-03" db="EMBL/GenBank/DDBJ databases">
        <title>Bacillus Genome Sequencing.</title>
        <authorList>
            <person name="Dunlap C."/>
        </authorList>
    </citation>
    <scope>NUCLEOTIDE SEQUENCE [LARGE SCALE GENOMIC DNA]</scope>
    <source>
        <strain evidence="3 4">NRS-52</strain>
    </source>
</reference>
<dbReference type="Proteomes" id="UP001343257">
    <property type="component" value="Unassembled WGS sequence"/>
</dbReference>
<accession>A0ABU6PV19</accession>
<gene>
    <name evidence="3" type="ORF">P9847_15600</name>
</gene>
<dbReference type="EMBL" id="JARTLD010000037">
    <property type="protein sequence ID" value="MED5018733.1"/>
    <property type="molecule type" value="Genomic_DNA"/>
</dbReference>
<feature type="region of interest" description="Disordered" evidence="1">
    <location>
        <begin position="235"/>
        <end position="258"/>
    </location>
</feature>
<feature type="transmembrane region" description="Helical" evidence="2">
    <location>
        <begin position="197"/>
        <end position="214"/>
    </location>
</feature>
<feature type="transmembrane region" description="Helical" evidence="2">
    <location>
        <begin position="264"/>
        <end position="289"/>
    </location>
</feature>
<feature type="transmembrane region" description="Helical" evidence="2">
    <location>
        <begin position="94"/>
        <end position="111"/>
    </location>
</feature>
<evidence type="ECO:0008006" key="5">
    <source>
        <dbReference type="Google" id="ProtNLM"/>
    </source>
</evidence>